<dbReference type="PANTHER" id="PTHR11104:SF0">
    <property type="entry name" value="SPBETA PROPHAGE-DERIVED AMINOGLYCOSIDE N(3')-ACETYLTRANSFERASE-LIKE PROTEIN YOKD"/>
    <property type="match status" value="1"/>
</dbReference>
<dbReference type="SUPFAM" id="SSF110710">
    <property type="entry name" value="TTHA0583/YokD-like"/>
    <property type="match status" value="1"/>
</dbReference>
<dbReference type="HOGENOM" id="CLU_060091_0_0_11"/>
<organism evidence="5 6">
    <name type="scientific">Kitasatospora cheerisanensis KCTC 2395</name>
    <dbReference type="NCBI Taxonomy" id="1348663"/>
    <lineage>
        <taxon>Bacteria</taxon>
        <taxon>Bacillati</taxon>
        <taxon>Actinomycetota</taxon>
        <taxon>Actinomycetes</taxon>
        <taxon>Kitasatosporales</taxon>
        <taxon>Streptomycetaceae</taxon>
        <taxon>Kitasatospora</taxon>
    </lineage>
</organism>
<keyword evidence="4" id="KW-0046">Antibiotic resistance</keyword>
<comment type="caution">
    <text evidence="5">The sequence shown here is derived from an EMBL/GenBank/DDBJ whole genome shotgun (WGS) entry which is preliminary data.</text>
</comment>
<accession>A0A066YQF8</accession>
<dbReference type="EC" id="2.3.1.-" evidence="4"/>
<dbReference type="PANTHER" id="PTHR11104">
    <property type="entry name" value="AMINOGLYCOSIDE N3-ACETYLTRANSFERASE"/>
    <property type="match status" value="1"/>
</dbReference>
<dbReference type="EMBL" id="JNBY01000094">
    <property type="protein sequence ID" value="KDN83773.1"/>
    <property type="molecule type" value="Genomic_DNA"/>
</dbReference>
<dbReference type="Proteomes" id="UP000027178">
    <property type="component" value="Unassembled WGS sequence"/>
</dbReference>
<evidence type="ECO:0000256" key="2">
    <source>
        <dbReference type="ARBA" id="ARBA00022679"/>
    </source>
</evidence>
<reference evidence="5 6" key="1">
    <citation type="submission" date="2014-05" db="EMBL/GenBank/DDBJ databases">
        <title>Draft Genome Sequence of Kitasatospora cheerisanensis KCTC 2395.</title>
        <authorList>
            <person name="Nam D.H."/>
        </authorList>
    </citation>
    <scope>NUCLEOTIDE SEQUENCE [LARGE SCALE GENOMIC DNA]</scope>
    <source>
        <strain evidence="5 6">KCTC 2395</strain>
    </source>
</reference>
<keyword evidence="6" id="KW-1185">Reference proteome</keyword>
<protein>
    <recommendedName>
        <fullName evidence="4">Aminoglycoside N(3)-acetyltransferase</fullName>
        <ecNumber evidence="4">2.3.1.-</ecNumber>
    </recommendedName>
</protein>
<proteinExistence type="inferred from homology"/>
<dbReference type="GO" id="GO:0046353">
    <property type="term" value="F:aminoglycoside 3-N-acetyltransferase activity"/>
    <property type="evidence" value="ECO:0007669"/>
    <property type="project" value="UniProtKB-EC"/>
</dbReference>
<dbReference type="GO" id="GO:0046677">
    <property type="term" value="P:response to antibiotic"/>
    <property type="evidence" value="ECO:0007669"/>
    <property type="project" value="UniProtKB-KW"/>
</dbReference>
<comment type="similarity">
    <text evidence="1 4">Belongs to the antibiotic N-acetyltransferase family.</text>
</comment>
<comment type="catalytic activity">
    <reaction evidence="4">
        <text>a 2-deoxystreptamine antibiotic + acetyl-CoA = an N(3)-acetyl-2-deoxystreptamine antibiotic + CoA + H(+)</text>
        <dbReference type="Rhea" id="RHEA:12665"/>
        <dbReference type="ChEBI" id="CHEBI:15378"/>
        <dbReference type="ChEBI" id="CHEBI:57287"/>
        <dbReference type="ChEBI" id="CHEBI:57288"/>
        <dbReference type="ChEBI" id="CHEBI:57921"/>
        <dbReference type="ChEBI" id="CHEBI:77452"/>
        <dbReference type="EC" id="2.3.1.81"/>
    </reaction>
</comment>
<dbReference type="PATRIC" id="fig|1348663.4.peg.4264"/>
<evidence type="ECO:0000256" key="1">
    <source>
        <dbReference type="ARBA" id="ARBA00006383"/>
    </source>
</evidence>
<keyword evidence="2 4" id="KW-0808">Transferase</keyword>
<dbReference type="AlphaFoldDB" id="A0A066YQF8"/>
<dbReference type="InterPro" id="IPR003679">
    <property type="entry name" value="Amioglycoside_AcTrfase"/>
</dbReference>
<evidence type="ECO:0000313" key="6">
    <source>
        <dbReference type="Proteomes" id="UP000027178"/>
    </source>
</evidence>
<evidence type="ECO:0000256" key="3">
    <source>
        <dbReference type="ARBA" id="ARBA00023315"/>
    </source>
</evidence>
<keyword evidence="3 4" id="KW-0012">Acyltransferase</keyword>
<dbReference type="InterPro" id="IPR028345">
    <property type="entry name" value="Antibiotic_NAT-like"/>
</dbReference>
<dbReference type="Pfam" id="PF02522">
    <property type="entry name" value="Antibiotic_NAT"/>
    <property type="match status" value="1"/>
</dbReference>
<name>A0A066YQF8_9ACTN</name>
<dbReference type="eggNOG" id="COG2746">
    <property type="taxonomic scope" value="Bacteria"/>
</dbReference>
<dbReference type="OrthoDB" id="7330654at2"/>
<evidence type="ECO:0000256" key="4">
    <source>
        <dbReference type="RuleBase" id="RU365031"/>
    </source>
</evidence>
<evidence type="ECO:0000313" key="5">
    <source>
        <dbReference type="EMBL" id="KDN83773.1"/>
    </source>
</evidence>
<dbReference type="RefSeq" id="WP_035865067.1">
    <property type="nucleotide sequence ID" value="NZ_KK853997.1"/>
</dbReference>
<gene>
    <name evidence="5" type="ORF">KCH_44220</name>
</gene>
<sequence length="263" mass="28881">MYSVAELVTDLDKLGVRPGETLLVQASLRAIGPVVDGAPGVVRALREALGAEGTLVVYTATPENSRTSSYYRAATAGLTPAELRRHHARMPAWDAAATPASPTMGRLAEEVRLLPGALRSRHPQTSFTAIGPRAEQLTARHPWRSHLGEESPAGRLYRDGARCLMIGVPVWCCTPLHLLEYWQPDRQPQQYRCVVRTPGGARRWRSFTGVRLQDEHFPAMGEVLAAGLGETLESGPLGDAHCYLMPIREAVDLADKWFRGRQS</sequence>